<keyword evidence="1" id="KW-0560">Oxidoreductase</keyword>
<dbReference type="RefSeq" id="WP_120130573.1">
    <property type="nucleotide sequence ID" value="NZ_QWDR01000006.1"/>
</dbReference>
<evidence type="ECO:0000256" key="2">
    <source>
        <dbReference type="SAM" id="MobiDB-lite"/>
    </source>
</evidence>
<dbReference type="Gene3D" id="3.30.70.100">
    <property type="match status" value="1"/>
</dbReference>
<dbReference type="Proteomes" id="UP000277145">
    <property type="component" value="Unassembled WGS sequence"/>
</dbReference>
<dbReference type="GO" id="GO:0006400">
    <property type="term" value="P:tRNA modification"/>
    <property type="evidence" value="ECO:0007669"/>
    <property type="project" value="UniProtKB-UniRule"/>
</dbReference>
<keyword evidence="1" id="KW-0819">tRNA processing</keyword>
<dbReference type="PROSITE" id="PS50206">
    <property type="entry name" value="RHODANESE_3"/>
    <property type="match status" value="1"/>
</dbReference>
<evidence type="ECO:0000313" key="4">
    <source>
        <dbReference type="EMBL" id="RJY24653.1"/>
    </source>
</evidence>
<dbReference type="SUPFAM" id="SSF52821">
    <property type="entry name" value="Rhodanese/Cell cycle control phosphatase"/>
    <property type="match status" value="1"/>
</dbReference>
<name>A0A3A6U2F3_LEGPN</name>
<comment type="caution">
    <text evidence="4">The sequence shown here is derived from an EMBL/GenBank/DDBJ whole genome shotgun (WGS) entry which is preliminary data.</text>
</comment>
<dbReference type="PANTHER" id="PTHR43268">
    <property type="entry name" value="THIOSULFATE SULFURTRANSFERASE/RHODANESE-LIKE DOMAIN-CONTAINING PROTEIN 2"/>
    <property type="match status" value="1"/>
</dbReference>
<keyword evidence="4" id="KW-0614">Plasmid</keyword>
<feature type="domain" description="Rhodanese" evidence="3">
    <location>
        <begin position="122"/>
        <end position="216"/>
    </location>
</feature>
<dbReference type="InterPro" id="IPR036873">
    <property type="entry name" value="Rhodanese-like_dom_sf"/>
</dbReference>
<dbReference type="NCBIfam" id="NF001136">
    <property type="entry name" value="PRK00142.1-4"/>
    <property type="match status" value="1"/>
</dbReference>
<dbReference type="InterPro" id="IPR020936">
    <property type="entry name" value="TrhO"/>
</dbReference>
<comment type="similarity">
    <text evidence="1">Belongs to the TrhO family.</text>
</comment>
<dbReference type="PANTHER" id="PTHR43268:SF3">
    <property type="entry name" value="RHODANESE-LIKE DOMAIN-CONTAINING PROTEIN 7-RELATED"/>
    <property type="match status" value="1"/>
</dbReference>
<dbReference type="HAMAP" id="MF_00469">
    <property type="entry name" value="TrhO"/>
    <property type="match status" value="1"/>
</dbReference>
<comment type="function">
    <text evidence="1">Catalyzes oxygen-dependent 5-hydroxyuridine (ho5U) modification at position 34 in tRNAs.</text>
</comment>
<dbReference type="InterPro" id="IPR001763">
    <property type="entry name" value="Rhodanese-like_dom"/>
</dbReference>
<dbReference type="AlphaFoldDB" id="A0A3A6U2F3"/>
<evidence type="ECO:0000313" key="5">
    <source>
        <dbReference type="Proteomes" id="UP000277145"/>
    </source>
</evidence>
<reference evidence="4 5" key="1">
    <citation type="submission" date="2018-08" db="EMBL/GenBank/DDBJ databases">
        <title>Genome Sequences of Legionella pneumophila subsp. pneumophila Isolates, Recovered from a Drinking Water System in a Large Builging.</title>
        <authorList>
            <person name="Gomez-Alvarez V."/>
            <person name="Boczek L."/>
            <person name="King D."/>
            <person name="Pemberton A."/>
            <person name="Pfaller S."/>
            <person name="Rodgers M."/>
            <person name="Santodomingo J."/>
            <person name="Revetta R."/>
        </authorList>
    </citation>
    <scope>NUCLEOTIDE SEQUENCE [LARGE SCALE GENOMIC DNA]</scope>
    <source>
        <strain evidence="4 5">L01C.1</strain>
        <plasmid evidence="4">unnamed2</plasmid>
    </source>
</reference>
<evidence type="ECO:0000259" key="3">
    <source>
        <dbReference type="PROSITE" id="PS50206"/>
    </source>
</evidence>
<proteinExistence type="inferred from homology"/>
<dbReference type="GO" id="GO:0016705">
    <property type="term" value="F:oxidoreductase activity, acting on paired donors, with incorporation or reduction of molecular oxygen"/>
    <property type="evidence" value="ECO:0007669"/>
    <property type="project" value="UniProtKB-UniRule"/>
</dbReference>
<evidence type="ECO:0000256" key="1">
    <source>
        <dbReference type="HAMAP-Rule" id="MF_00469"/>
    </source>
</evidence>
<comment type="catalytic activity">
    <reaction evidence="1">
        <text>uridine(34) in tRNA + AH2 + O2 = 5-hydroxyuridine(34) in tRNA + A + H2O</text>
        <dbReference type="Rhea" id="RHEA:64224"/>
        <dbReference type="Rhea" id="RHEA-COMP:11727"/>
        <dbReference type="Rhea" id="RHEA-COMP:13381"/>
        <dbReference type="ChEBI" id="CHEBI:13193"/>
        <dbReference type="ChEBI" id="CHEBI:15377"/>
        <dbReference type="ChEBI" id="CHEBI:15379"/>
        <dbReference type="ChEBI" id="CHEBI:17499"/>
        <dbReference type="ChEBI" id="CHEBI:65315"/>
        <dbReference type="ChEBI" id="CHEBI:136877"/>
    </reaction>
</comment>
<dbReference type="Gene3D" id="3.40.250.10">
    <property type="entry name" value="Rhodanese-like domain"/>
    <property type="match status" value="1"/>
</dbReference>
<sequence>MSYVVSALYKFVSLSDYRQLREPLLSFMKHQAIRGTLLLAQEGINGTVAGRREAIDALYAWFEKHPSLKNIVYKESFCQKIPFNRTRVKLKKEIVTMGVEGVSPSDIVGTYVKPEEWNALISADDVTVIDTRNDYEIQIGTFKNAMNPKTSSFREFPQFVADNLSPQTHKKVAMYCTGGIRCEKSTAYLKMMGFEEVYHLEGGILKYLEEVPETESLWEGECFVFDERVAVNHSLEKGSYSQCYACRLPITENDKRSKDYVQGVSCPHCVSQHSETQKQRHQEREKQNQLAKARGETHIGGDVAGIIKARKQIKECQRKNGLSE</sequence>
<dbReference type="GO" id="GO:0016740">
    <property type="term" value="F:transferase activity"/>
    <property type="evidence" value="ECO:0007669"/>
    <property type="project" value="UniProtKB-KW"/>
</dbReference>
<dbReference type="EC" id="1.14.-.-" evidence="1"/>
<keyword evidence="4" id="KW-0808">Transferase</keyword>
<accession>A0A3A6U2F3</accession>
<dbReference type="Pfam" id="PF17773">
    <property type="entry name" value="UPF0176_N"/>
    <property type="match status" value="1"/>
</dbReference>
<dbReference type="Pfam" id="PF00581">
    <property type="entry name" value="Rhodanese"/>
    <property type="match status" value="1"/>
</dbReference>
<dbReference type="CDD" id="cd01518">
    <property type="entry name" value="RHOD_YceA"/>
    <property type="match status" value="1"/>
</dbReference>
<geneLocation type="plasmid" evidence="4">
    <name>unnamed2</name>
</geneLocation>
<dbReference type="EMBL" id="QWDR01000006">
    <property type="protein sequence ID" value="RJY24653.1"/>
    <property type="molecule type" value="Genomic_DNA"/>
</dbReference>
<feature type="region of interest" description="Disordered" evidence="2">
    <location>
        <begin position="275"/>
        <end position="295"/>
    </location>
</feature>
<organism evidence="4 5">
    <name type="scientific">Legionella pneumophila subsp. pneumophila</name>
    <dbReference type="NCBI Taxonomy" id="91891"/>
    <lineage>
        <taxon>Bacteria</taxon>
        <taxon>Pseudomonadati</taxon>
        <taxon>Pseudomonadota</taxon>
        <taxon>Gammaproteobacteria</taxon>
        <taxon>Legionellales</taxon>
        <taxon>Legionellaceae</taxon>
        <taxon>Legionella</taxon>
    </lineage>
</organism>
<protein>
    <recommendedName>
        <fullName evidence="1">tRNA uridine(34) hydroxylase</fullName>
        <ecNumber evidence="1">1.14.-.-</ecNumber>
    </recommendedName>
    <alternativeName>
        <fullName evidence="1">tRNA hydroxylation protein O</fullName>
    </alternativeName>
</protein>
<dbReference type="InterPro" id="IPR040503">
    <property type="entry name" value="TRHO_N"/>
</dbReference>
<gene>
    <name evidence="1" type="primary">trhO</name>
    <name evidence="4" type="ORF">D1H98_16665</name>
</gene>
<dbReference type="SMART" id="SM00450">
    <property type="entry name" value="RHOD"/>
    <property type="match status" value="1"/>
</dbReference>